<keyword evidence="1" id="KW-1133">Transmembrane helix</keyword>
<dbReference type="RefSeq" id="WP_184150443.1">
    <property type="nucleotide sequence ID" value="NZ_JACHFM010000002.1"/>
</dbReference>
<evidence type="ECO:0000256" key="1">
    <source>
        <dbReference type="SAM" id="Phobius"/>
    </source>
</evidence>
<comment type="caution">
    <text evidence="2">The sequence shown here is derived from an EMBL/GenBank/DDBJ whole genome shotgun (WGS) entry which is preliminary data.</text>
</comment>
<sequence>METPLVERIVADPNYQELKRQRSSFGWTLTIAMLVVYYGFILLIAFKKDLLAARIGEGVMTWGIPIGFGVIIFTILITGIYVRRANSEFDQLSEKIKKDALK</sequence>
<gene>
    <name evidence="2" type="ORF">HNP73_002794</name>
</gene>
<keyword evidence="1" id="KW-0812">Transmembrane</keyword>
<accession>A0A840SQV0</accession>
<dbReference type="PANTHER" id="PTHR38598:SF1">
    <property type="entry name" value="INNER MEMBRANE PROTEIN YJCH"/>
    <property type="match status" value="1"/>
</dbReference>
<protein>
    <submittedName>
        <fullName evidence="2">Uncharacterized membrane protein (DUF485 family)</fullName>
    </submittedName>
</protein>
<keyword evidence="1" id="KW-0472">Membrane</keyword>
<dbReference type="PANTHER" id="PTHR38598">
    <property type="entry name" value="INNER MEMBRANE PROTEIN YJCH"/>
    <property type="match status" value="1"/>
</dbReference>
<evidence type="ECO:0000313" key="3">
    <source>
        <dbReference type="Proteomes" id="UP000549457"/>
    </source>
</evidence>
<dbReference type="Proteomes" id="UP000549457">
    <property type="component" value="Unassembled WGS sequence"/>
</dbReference>
<dbReference type="AlphaFoldDB" id="A0A840SQV0"/>
<name>A0A840SQV0_9RHOB</name>
<evidence type="ECO:0000313" key="2">
    <source>
        <dbReference type="EMBL" id="MBB5222858.1"/>
    </source>
</evidence>
<feature type="transmembrane region" description="Helical" evidence="1">
    <location>
        <begin position="58"/>
        <end position="82"/>
    </location>
</feature>
<dbReference type="InterPro" id="IPR007436">
    <property type="entry name" value="DUF485"/>
</dbReference>
<dbReference type="InterPro" id="IPR052959">
    <property type="entry name" value="Inner_membrane_assoc"/>
</dbReference>
<organism evidence="2 3">
    <name type="scientific">Amaricoccus macauensis</name>
    <dbReference type="NCBI Taxonomy" id="57001"/>
    <lineage>
        <taxon>Bacteria</taxon>
        <taxon>Pseudomonadati</taxon>
        <taxon>Pseudomonadota</taxon>
        <taxon>Alphaproteobacteria</taxon>
        <taxon>Rhodobacterales</taxon>
        <taxon>Paracoccaceae</taxon>
        <taxon>Amaricoccus</taxon>
    </lineage>
</organism>
<dbReference type="GO" id="GO:0005886">
    <property type="term" value="C:plasma membrane"/>
    <property type="evidence" value="ECO:0007669"/>
    <property type="project" value="TreeGrafter"/>
</dbReference>
<proteinExistence type="predicted"/>
<dbReference type="Pfam" id="PF04341">
    <property type="entry name" value="DUF485"/>
    <property type="match status" value="1"/>
</dbReference>
<dbReference type="EMBL" id="JACHFM010000002">
    <property type="protein sequence ID" value="MBB5222858.1"/>
    <property type="molecule type" value="Genomic_DNA"/>
</dbReference>
<reference evidence="2 3" key="1">
    <citation type="submission" date="2020-08" db="EMBL/GenBank/DDBJ databases">
        <title>Genomic Encyclopedia of Type Strains, Phase IV (KMG-IV): sequencing the most valuable type-strain genomes for metagenomic binning, comparative biology and taxonomic classification.</title>
        <authorList>
            <person name="Goeker M."/>
        </authorList>
    </citation>
    <scope>NUCLEOTIDE SEQUENCE [LARGE SCALE GENOMIC DNA]</scope>
    <source>
        <strain evidence="2 3">DSM 101730</strain>
    </source>
</reference>
<keyword evidence="3" id="KW-1185">Reference proteome</keyword>
<feature type="transmembrane region" description="Helical" evidence="1">
    <location>
        <begin position="25"/>
        <end position="46"/>
    </location>
</feature>